<evidence type="ECO:0000313" key="3">
    <source>
        <dbReference type="Proteomes" id="UP000294028"/>
    </source>
</evidence>
<organism evidence="2 3">
    <name type="scientific">Halogeometricum borinquense</name>
    <dbReference type="NCBI Taxonomy" id="60847"/>
    <lineage>
        <taxon>Archaea</taxon>
        <taxon>Methanobacteriati</taxon>
        <taxon>Methanobacteriota</taxon>
        <taxon>Stenosarchaea group</taxon>
        <taxon>Halobacteria</taxon>
        <taxon>Halobacteriales</taxon>
        <taxon>Haloferacaceae</taxon>
        <taxon>Halogeometricum</taxon>
    </lineage>
</organism>
<dbReference type="RefSeq" id="WP_006054859.1">
    <property type="nucleotide sequence ID" value="NZ_RZHH01000002.1"/>
</dbReference>
<evidence type="ECO:0000256" key="1">
    <source>
        <dbReference type="SAM" id="MobiDB-lite"/>
    </source>
</evidence>
<proteinExistence type="predicted"/>
<feature type="region of interest" description="Disordered" evidence="1">
    <location>
        <begin position="662"/>
        <end position="688"/>
    </location>
</feature>
<reference evidence="2 3" key="1">
    <citation type="submission" date="2018-12" db="EMBL/GenBank/DDBJ databases">
        <title>Genome analysis provides insights into bioremediation potentialities of Halogeometricum borinquense strain N11.</title>
        <authorList>
            <person name="Najjari A."/>
            <person name="Youssef N."/>
            <person name="Fhoula I."/>
            <person name="Ben Dhia O."/>
            <person name="Mahjoubi M."/>
            <person name="Ouzari H.I."/>
            <person name="Cherif A."/>
        </authorList>
    </citation>
    <scope>NUCLEOTIDE SEQUENCE [LARGE SCALE GENOMIC DNA]</scope>
    <source>
        <strain evidence="2 3">N11</strain>
    </source>
</reference>
<dbReference type="Pfam" id="PF05787">
    <property type="entry name" value="PhoX"/>
    <property type="match status" value="1"/>
</dbReference>
<protein>
    <submittedName>
        <fullName evidence="2">DUF839 domain-containing protein</fullName>
    </submittedName>
</protein>
<dbReference type="Proteomes" id="UP000294028">
    <property type="component" value="Unassembled WGS sequence"/>
</dbReference>
<comment type="caution">
    <text evidence="2">The sequence shown here is derived from an EMBL/GenBank/DDBJ whole genome shotgun (WGS) entry which is preliminary data.</text>
</comment>
<dbReference type="EMBL" id="RZHH01000002">
    <property type="protein sequence ID" value="RYJ13672.1"/>
    <property type="molecule type" value="Genomic_DNA"/>
</dbReference>
<dbReference type="InterPro" id="IPR008557">
    <property type="entry name" value="PhoX"/>
</dbReference>
<gene>
    <name evidence="2" type="ORF">ELS19_06650</name>
</gene>
<accession>A0A482TAC9</accession>
<dbReference type="PROSITE" id="PS51318">
    <property type="entry name" value="TAT"/>
    <property type="match status" value="1"/>
</dbReference>
<dbReference type="InterPro" id="IPR006311">
    <property type="entry name" value="TAT_signal"/>
</dbReference>
<evidence type="ECO:0000313" key="2">
    <source>
        <dbReference type="EMBL" id="RYJ13672.1"/>
    </source>
</evidence>
<dbReference type="AlphaFoldDB" id="A0A482TAC9"/>
<sequence length="688" mass="74745">MVEFTRRKLMATSVAAALGASVAGTAAAEDGDTPHAPMVKGELTRFATTAFGAEVTGPFVTQSGTLIFSLQHPSRQNPAPFNTGGIGYVKGFSFGDDDDVQEIGIPNTKEKQSKVRVGNGEYVLLAQEGDNIGDDEDLGIPTTPDGVNISQFDGTRYSDFGYTPDMNQFVPTNEDGTKGVLFTNFEASPGNVTRMPIEQDEDGGWTADRENTTNLANTEAMRELGGTRINCYGDRSPWGTPLSAEEEYAHPRLAGTATTSDIMDAGSGVGYRGASQFWNRPNPTEVGSSEWYDEYNDGVYPQGAFALAGLELHAYYLGADPVGDETPIGDTYPNVYRTGYIVDFRKPEWAEPKPVKYYVFGRAAWEAPDVQSDEKTVYLTSDGDTKGLYKFVADEPIPSYDDPMDVAGTLYAAKVTNEDAAKNKPPANVDLELDWLPLSHATNREVASWIAEYDDVTQVDYLETHAETDWQEDFEAALAEADKAVAKNGNQDFITDEEIQAWANKWTDDPNAVVDDESLRKVPFLETRAAAKAIGATVEFRKSEGIDSVEDAQPGDYIYLGISELNGGMSDQHGDLRMDRVDGGLVYRAEIEADYNISTLEPVIVGSDASDPADVANDSVLNIDNVFVMDDGRVLCCEDADKFGRSYPNDCMYLYTPDELGAIGDGDRNNGHGNDADGDDEGNPGNSE</sequence>
<dbReference type="GeneID" id="9993567"/>
<dbReference type="PANTHER" id="PTHR35399:SF2">
    <property type="entry name" value="DUF839 DOMAIN-CONTAINING PROTEIN"/>
    <property type="match status" value="1"/>
</dbReference>
<name>A0A482TAC9_9EURY</name>
<dbReference type="PANTHER" id="PTHR35399">
    <property type="entry name" value="SLR8030 PROTEIN"/>
    <property type="match status" value="1"/>
</dbReference>
<dbReference type="OMA" id="VMGGTYR"/>